<keyword evidence="4" id="KW-0175">Coiled coil</keyword>
<evidence type="ECO:0000256" key="2">
    <source>
        <dbReference type="ARBA" id="ARBA00022490"/>
    </source>
</evidence>
<dbReference type="InterPro" id="IPR031794">
    <property type="entry name" value="HMMR_C"/>
</dbReference>
<dbReference type="GO" id="GO:0005819">
    <property type="term" value="C:spindle"/>
    <property type="evidence" value="ECO:0007669"/>
    <property type="project" value="UniProtKB-SubCell"/>
</dbReference>
<dbReference type="AlphaFoldDB" id="A0A8B9MD97"/>
<feature type="coiled-coil region" evidence="4">
    <location>
        <begin position="263"/>
        <end position="301"/>
    </location>
</feature>
<evidence type="ECO:0000256" key="3">
    <source>
        <dbReference type="ARBA" id="ARBA00023212"/>
    </source>
</evidence>
<sequence length="530" mass="62888">ERNDWNKERQELLEQMKSLEKQFQDSESKTDILKSEVYDLRIVLQSADKELSAVKLEYSAFREKQEKEISQLSGRHMDVQFQLDSVRLEHEKILEEKASLQDDYDNLQEVAKFETDQLKQQLEDRKQEAEAMKTELCNLLKLLKTEKEHNEKLTLQLQEDKENNSKQIQELRSSVNHKTESINGLTRELEDINCKYNLVLAAKEESKGIIENQEKKIEELREALERRQIADNIERDLLCEDLHHTTDQLIRLTEASKKHDSLLQCAQEDITKKEALIQELREQLGKMTEELEKRKNEYELKMKQIDCFVESSSCPKTPPNFDVNLAKLLETHEQEIADRRASAINLEHLVHELNEERRAKNDEILRLKEQLNELENLRLEMQILVENNRNLQSLVEAQRLSKNRLEETKNTLKIKEDTCLEMTLEMERTRALELKAFHEKEEIRSKLEETYEEKDRIGKEMDLLRKQVEFLAEENGKLLGHQNLNQKIQYLVKLKKDYAKLTEETEKLRVENAFLKESKRSDICRHRDQL</sequence>
<reference evidence="6" key="2">
    <citation type="submission" date="2025-09" db="UniProtKB">
        <authorList>
            <consortium name="Ensembl"/>
        </authorList>
    </citation>
    <scope>IDENTIFICATION</scope>
</reference>
<feature type="coiled-coil region" evidence="4">
    <location>
        <begin position="2"/>
        <end position="170"/>
    </location>
</feature>
<keyword evidence="2" id="KW-0963">Cytoplasm</keyword>
<dbReference type="Proteomes" id="UP000694541">
    <property type="component" value="Unplaced"/>
</dbReference>
<protein>
    <recommendedName>
        <fullName evidence="5">Hyaluronan-mediated motility receptor C-terminal domain-containing protein</fullName>
    </recommendedName>
</protein>
<dbReference type="Pfam" id="PF15908">
    <property type="entry name" value="HMMR_C"/>
    <property type="match status" value="1"/>
</dbReference>
<name>A0A8B9MD97_9AVES</name>
<evidence type="ECO:0000256" key="1">
    <source>
        <dbReference type="ARBA" id="ARBA00004186"/>
    </source>
</evidence>
<feature type="coiled-coil region" evidence="4">
    <location>
        <begin position="203"/>
        <end position="230"/>
    </location>
</feature>
<proteinExistence type="predicted"/>
<evidence type="ECO:0000313" key="7">
    <source>
        <dbReference type="Proteomes" id="UP000694541"/>
    </source>
</evidence>
<feature type="domain" description="Hyaluronan-mediated motility receptor C-terminal" evidence="5">
    <location>
        <begin position="405"/>
        <end position="518"/>
    </location>
</feature>
<keyword evidence="7" id="KW-1185">Reference proteome</keyword>
<feature type="coiled-coil region" evidence="4">
    <location>
        <begin position="343"/>
        <end position="415"/>
    </location>
</feature>
<feature type="coiled-coil region" evidence="4">
    <location>
        <begin position="440"/>
        <end position="518"/>
    </location>
</feature>
<dbReference type="Ensembl" id="ENSANIT00000007363.1">
    <property type="protein sequence ID" value="ENSANIP00000007121.1"/>
    <property type="gene ID" value="ENSANIG00000004854.1"/>
</dbReference>
<accession>A0A8B9MD97</accession>
<evidence type="ECO:0000259" key="5">
    <source>
        <dbReference type="Pfam" id="PF15908"/>
    </source>
</evidence>
<organism evidence="6 7">
    <name type="scientific">Accipiter nisus</name>
    <name type="common">Eurasian sparrowhawk</name>
    <dbReference type="NCBI Taxonomy" id="211598"/>
    <lineage>
        <taxon>Eukaryota</taxon>
        <taxon>Metazoa</taxon>
        <taxon>Chordata</taxon>
        <taxon>Craniata</taxon>
        <taxon>Vertebrata</taxon>
        <taxon>Euteleostomi</taxon>
        <taxon>Archelosauria</taxon>
        <taxon>Archosauria</taxon>
        <taxon>Dinosauria</taxon>
        <taxon>Saurischia</taxon>
        <taxon>Theropoda</taxon>
        <taxon>Coelurosauria</taxon>
        <taxon>Aves</taxon>
        <taxon>Neognathae</taxon>
        <taxon>Neoaves</taxon>
        <taxon>Telluraves</taxon>
        <taxon>Accipitrimorphae</taxon>
        <taxon>Accipitriformes</taxon>
        <taxon>Accipitridae</taxon>
        <taxon>Accipitrinae</taxon>
        <taxon>Accipiter</taxon>
    </lineage>
</organism>
<comment type="subcellular location">
    <subcellularLocation>
        <location evidence="1">Cytoplasm</location>
        <location evidence="1">Cytoskeleton</location>
        <location evidence="1">Spindle</location>
    </subcellularLocation>
</comment>
<evidence type="ECO:0000313" key="6">
    <source>
        <dbReference type="Ensembl" id="ENSANIP00000007121.1"/>
    </source>
</evidence>
<keyword evidence="3" id="KW-0206">Cytoskeleton</keyword>
<reference evidence="6" key="1">
    <citation type="submission" date="2025-08" db="UniProtKB">
        <authorList>
            <consortium name="Ensembl"/>
        </authorList>
    </citation>
    <scope>IDENTIFICATION</scope>
</reference>
<evidence type="ECO:0000256" key="4">
    <source>
        <dbReference type="SAM" id="Coils"/>
    </source>
</evidence>